<evidence type="ECO:0000313" key="2">
    <source>
        <dbReference type="EMBL" id="QJD54642.1"/>
    </source>
</evidence>
<keyword evidence="3" id="KW-1185">Reference proteome</keyword>
<protein>
    <submittedName>
        <fullName evidence="2">Uncharacterized protein</fullName>
    </submittedName>
</protein>
<accession>A0A6M3TC76</accession>
<name>A0A6M3TC76_9CAUD</name>
<dbReference type="Proteomes" id="UP000502407">
    <property type="component" value="Segment"/>
</dbReference>
<evidence type="ECO:0000256" key="1">
    <source>
        <dbReference type="SAM" id="MobiDB-lite"/>
    </source>
</evidence>
<proteinExistence type="predicted"/>
<dbReference type="EMBL" id="MT104465">
    <property type="protein sequence ID" value="QJD54642.1"/>
    <property type="molecule type" value="Genomic_DNA"/>
</dbReference>
<organism evidence="2 3">
    <name type="scientific">Pseudomonas phage MR1</name>
    <dbReference type="NCBI Taxonomy" id="2711169"/>
    <lineage>
        <taxon>Viruses</taxon>
        <taxon>Duplodnaviria</taxon>
        <taxon>Heunggongvirae</taxon>
        <taxon>Uroviricota</taxon>
        <taxon>Caudoviricetes</taxon>
        <taxon>Autographivirales</taxon>
        <taxon>Autotranscriptaviridae</taxon>
        <taxon>Studiervirinae</taxon>
        <taxon>Hennigervirus</taxon>
        <taxon>Hennigervirus MR1</taxon>
    </lineage>
</organism>
<evidence type="ECO:0000313" key="3">
    <source>
        <dbReference type="Proteomes" id="UP000502407"/>
    </source>
</evidence>
<gene>
    <name evidence="2" type="ORF">PssvBMR1_gp49</name>
</gene>
<feature type="region of interest" description="Disordered" evidence="1">
    <location>
        <begin position="1"/>
        <end position="81"/>
    </location>
</feature>
<reference evidence="2 3" key="1">
    <citation type="journal article" date="2020" name="Microb. Biotechnol.">
        <title>Phage biocontrol to combat Pseudomonas syringae pathogens causing disease in cherry.</title>
        <authorList>
            <person name="Rabiey M."/>
            <person name="Roy S.R."/>
            <person name="Holtappels D."/>
            <person name="Franceschetti L."/>
            <person name="Quilty B.J."/>
            <person name="Creeth R."/>
            <person name="Sundin G.W."/>
            <person name="Wagemans J."/>
            <person name="Lavigne R."/>
            <person name="Jackson R.W."/>
        </authorList>
    </citation>
    <scope>NUCLEOTIDE SEQUENCE [LARGE SCALE GENOMIC DNA]</scope>
</reference>
<sequence>MSYRSNPNEHPNGLLMRLSGSSLRDQTEGIDSWVPLRDPNGPFKNLTEKSERAPLISKPRSYPRRASQSQPNGPLPGGDSQ</sequence>
<feature type="compositionally biased region" description="Low complexity" evidence="1">
    <location>
        <begin position="13"/>
        <end position="24"/>
    </location>
</feature>